<evidence type="ECO:0000313" key="3">
    <source>
        <dbReference type="EMBL" id="KAJ0403957.1"/>
    </source>
</evidence>
<protein>
    <recommendedName>
        <fullName evidence="2">Tudor domain-containing protein</fullName>
    </recommendedName>
</protein>
<proteinExistence type="predicted"/>
<comment type="caution">
    <text evidence="3">The sequence shown here is derived from an EMBL/GenBank/DDBJ whole genome shotgun (WGS) entry which is preliminary data.</text>
</comment>
<evidence type="ECO:0000259" key="2">
    <source>
        <dbReference type="SMART" id="SM00333"/>
    </source>
</evidence>
<feature type="region of interest" description="Disordered" evidence="1">
    <location>
        <begin position="1"/>
        <end position="25"/>
    </location>
</feature>
<evidence type="ECO:0000313" key="4">
    <source>
        <dbReference type="Proteomes" id="UP001209570"/>
    </source>
</evidence>
<feature type="domain" description="Tudor" evidence="2">
    <location>
        <begin position="19"/>
        <end position="78"/>
    </location>
</feature>
<feature type="region of interest" description="Disordered" evidence="1">
    <location>
        <begin position="73"/>
        <end position="93"/>
    </location>
</feature>
<feature type="compositionally biased region" description="Low complexity" evidence="1">
    <location>
        <begin position="81"/>
        <end position="93"/>
    </location>
</feature>
<dbReference type="SMART" id="SM00333">
    <property type="entry name" value="TUDOR"/>
    <property type="match status" value="1"/>
</dbReference>
<reference evidence="3" key="1">
    <citation type="submission" date="2021-12" db="EMBL/GenBank/DDBJ databases">
        <title>Prjna785345.</title>
        <authorList>
            <person name="Rujirawat T."/>
            <person name="Krajaejun T."/>
        </authorList>
    </citation>
    <scope>NUCLEOTIDE SEQUENCE</scope>
    <source>
        <strain evidence="3">Pi057C3</strain>
    </source>
</reference>
<dbReference type="Proteomes" id="UP001209570">
    <property type="component" value="Unassembled WGS sequence"/>
</dbReference>
<gene>
    <name evidence="3" type="ORF">P43SY_009450</name>
</gene>
<evidence type="ECO:0000256" key="1">
    <source>
        <dbReference type="SAM" id="MobiDB-lite"/>
    </source>
</evidence>
<dbReference type="EMBL" id="JAKCXM010000072">
    <property type="protein sequence ID" value="KAJ0403957.1"/>
    <property type="molecule type" value="Genomic_DNA"/>
</dbReference>
<accession>A0AAD5M6M0</accession>
<name>A0AAD5M6M0_PYTIN</name>
<feature type="compositionally biased region" description="Basic and acidic residues" evidence="1">
    <location>
        <begin position="10"/>
        <end position="19"/>
    </location>
</feature>
<organism evidence="3 4">
    <name type="scientific">Pythium insidiosum</name>
    <name type="common">Pythiosis disease agent</name>
    <dbReference type="NCBI Taxonomy" id="114742"/>
    <lineage>
        <taxon>Eukaryota</taxon>
        <taxon>Sar</taxon>
        <taxon>Stramenopiles</taxon>
        <taxon>Oomycota</taxon>
        <taxon>Peronosporomycetes</taxon>
        <taxon>Pythiales</taxon>
        <taxon>Pythiaceae</taxon>
        <taxon>Pythium</taxon>
    </lineage>
</organism>
<dbReference type="AlphaFoldDB" id="A0AAD5M6M0"/>
<keyword evidence="4" id="KW-1185">Reference proteome</keyword>
<dbReference type="InterPro" id="IPR002999">
    <property type="entry name" value="Tudor"/>
</dbReference>
<sequence>MKPSTSPTPEPHDPRDRKPAPWPVGARVEREIDGLWFPATVVEYDEREDAYEIEYDEDQNREADVQHDELRRLCDGQPNDRPTTARPRTAQPPSELWRDSLLLQPTDYDPNKAPTVVLHHRGESNAGTYAVDVDVEGGKGMELRACRAAAASAYIINGLENNIAAGNGLRGIRWLRVNSL</sequence>